<dbReference type="Gene3D" id="2.60.40.790">
    <property type="match status" value="1"/>
</dbReference>
<evidence type="ECO:0000313" key="18">
    <source>
        <dbReference type="Proteomes" id="UP000092461"/>
    </source>
</evidence>
<keyword evidence="12 15" id="KW-0472">Membrane</keyword>
<keyword evidence="10" id="KW-0175">Coiled coil</keyword>
<comment type="pathway">
    <text evidence="2 15">Lipid metabolism; fatty acid biosynthesis.</text>
</comment>
<evidence type="ECO:0000256" key="8">
    <source>
        <dbReference type="ARBA" id="ARBA00022832"/>
    </source>
</evidence>
<evidence type="ECO:0000256" key="10">
    <source>
        <dbReference type="ARBA" id="ARBA00023054"/>
    </source>
</evidence>
<evidence type="ECO:0000256" key="12">
    <source>
        <dbReference type="ARBA" id="ARBA00023136"/>
    </source>
</evidence>
<comment type="subcellular location">
    <subcellularLocation>
        <location evidence="1 15">Endoplasmic reticulum membrane</location>
        <topology evidence="1 15">Multi-pass membrane protein</topology>
    </subcellularLocation>
</comment>
<keyword evidence="6 15" id="KW-0812">Transmembrane</keyword>
<feature type="transmembrane region" description="Helical" evidence="15">
    <location>
        <begin position="149"/>
        <end position="171"/>
    </location>
</feature>
<dbReference type="SUPFAM" id="SSF49764">
    <property type="entry name" value="HSP20-like chaperones"/>
    <property type="match status" value="1"/>
</dbReference>
<evidence type="ECO:0000256" key="13">
    <source>
        <dbReference type="ARBA" id="ARBA00023160"/>
    </source>
</evidence>
<evidence type="ECO:0000256" key="1">
    <source>
        <dbReference type="ARBA" id="ARBA00004477"/>
    </source>
</evidence>
<evidence type="ECO:0000259" key="16">
    <source>
        <dbReference type="PROSITE" id="PS51203"/>
    </source>
</evidence>
<dbReference type="UniPathway" id="UPA00094"/>
<dbReference type="EMBL" id="AJWK01007977">
    <property type="status" value="NOT_ANNOTATED_CDS"/>
    <property type="molecule type" value="Genomic_DNA"/>
</dbReference>
<comment type="function">
    <text evidence="15">Catalyzes the third of the four reactions of the long-chain fatty acids elongation cycle. This endoplasmic reticulum-bound enzymatic process, allows the addition of two carbons to the chain of long- and very long-chain fatty acids/VLCFAs per cycle. This enzyme catalyzes the dehydration of the 3-hydroxyacyl-CoA intermediate into trans-2,3-enoyl-CoA, within each cycle of fatty acid elongation. Thereby, it participates to the production of VLCFAs of different chain lengths that are involved in multiple biological processes as precursors of membrane lipids and lipid mediators.</text>
</comment>
<keyword evidence="8 15" id="KW-0276">Fatty acid metabolism</keyword>
<comment type="catalytic activity">
    <reaction evidence="15">
        <text>a very-long-chain (3R)-3-hydroxyacyl-CoA = a very-long-chain (2E)-enoyl-CoA + H2O</text>
        <dbReference type="Rhea" id="RHEA:45812"/>
        <dbReference type="ChEBI" id="CHEBI:15377"/>
        <dbReference type="ChEBI" id="CHEBI:83728"/>
        <dbReference type="ChEBI" id="CHEBI:85440"/>
        <dbReference type="EC" id="4.2.1.134"/>
    </reaction>
</comment>
<dbReference type="Pfam" id="PF04387">
    <property type="entry name" value="PTPLA"/>
    <property type="match status" value="2"/>
</dbReference>
<dbReference type="EMBL" id="AJWK01007978">
    <property type="status" value="NOT_ANNOTATED_CDS"/>
    <property type="molecule type" value="Genomic_DNA"/>
</dbReference>
<feature type="domain" description="CS" evidence="16">
    <location>
        <begin position="1"/>
        <end position="84"/>
    </location>
</feature>
<evidence type="ECO:0000256" key="9">
    <source>
        <dbReference type="ARBA" id="ARBA00022989"/>
    </source>
</evidence>
<proteinExistence type="inferred from homology"/>
<dbReference type="VEuPathDB" id="VectorBase:LLOJ002428"/>
<sequence length="454" mass="52395">MSLVVGQISLKVDLKDSQVDDFTCTESRINFQATGRGASGSQDYGFTLELFGNISPDECKFTTSDARVDISLKKVTPSWWPQLCPPGTEKLHFLKIDFDKWKSGEDETESDEEKARLDDQRDILADYPDVLQRLQTQELGYRKEQGKKVYLALYNLLQFVGFLYIVTVLGLRLARDGHEATHEAYEAVGKAFKFCQLMQFLEVLHPMFGYTKGGVLAPLMQTTGRAVVLFLAIDTDERVQRLTIVAYLFLVWAIVELVRYPHYLMRLVGVHVAQLEWLRYTLWIPLYPLGALYETLVLLRAAEFMEATDRFAVRLPNKWNVTFDMALAIRIYVLVAILPGVSYLMSMMQKARRKRLRSRVHVAQLEWLRYTLWIPLYPLGALYETLVLLRAAEFMEATDRFAVRLPNKWNVTFDMALAIRIYVLVAILPGVSYLMSMMQKARRKRLRSRSKKLA</sequence>
<dbReference type="PANTHER" id="PTHR11035">
    <property type="entry name" value="VERY-LONG-CHAIN (3R)-3-HYDROXYACYL-COA DEHYDRATASE"/>
    <property type="match status" value="1"/>
</dbReference>
<dbReference type="InterPro" id="IPR008978">
    <property type="entry name" value="HSP20-like_chaperone"/>
</dbReference>
<feature type="transmembrane region" description="Helical" evidence="15">
    <location>
        <begin position="322"/>
        <end position="346"/>
    </location>
</feature>
<keyword evidence="5 15" id="KW-0444">Lipid biosynthesis</keyword>
<protein>
    <recommendedName>
        <fullName evidence="4 15">Very-long-chain (3R)-3-hydroxyacyl-CoA dehydratase</fullName>
        <ecNumber evidence="4 15">4.2.1.134</ecNumber>
    </recommendedName>
</protein>
<accession>A0A1B0CDK8</accession>
<feature type="transmembrane region" description="Helical" evidence="15">
    <location>
        <begin position="367"/>
        <end position="391"/>
    </location>
</feature>
<keyword evidence="18" id="KW-1185">Reference proteome</keyword>
<dbReference type="PANTHER" id="PTHR11035:SF35">
    <property type="entry name" value="VERY-LONG-CHAIN (3R)-3-HYDROXYACYL-COA DEHYDRATASE"/>
    <property type="match status" value="1"/>
</dbReference>
<keyword evidence="9 15" id="KW-1133">Transmembrane helix</keyword>
<comment type="similarity">
    <text evidence="3 15">Belongs to the very long-chain fatty acids dehydratase HACD family.</text>
</comment>
<dbReference type="GO" id="GO:0030148">
    <property type="term" value="P:sphingolipid biosynthetic process"/>
    <property type="evidence" value="ECO:0007669"/>
    <property type="project" value="TreeGrafter"/>
</dbReference>
<evidence type="ECO:0000256" key="3">
    <source>
        <dbReference type="ARBA" id="ARBA00007811"/>
    </source>
</evidence>
<dbReference type="InterPro" id="IPR007052">
    <property type="entry name" value="CS_dom"/>
</dbReference>
<feature type="transmembrane region" description="Helical" evidence="15">
    <location>
        <begin position="239"/>
        <end position="259"/>
    </location>
</feature>
<dbReference type="GO" id="GO:0030497">
    <property type="term" value="P:fatty acid elongation"/>
    <property type="evidence" value="ECO:0007669"/>
    <property type="project" value="TreeGrafter"/>
</dbReference>
<evidence type="ECO:0000256" key="4">
    <source>
        <dbReference type="ARBA" id="ARBA00013122"/>
    </source>
</evidence>
<dbReference type="EC" id="4.2.1.134" evidence="4 15"/>
<dbReference type="GO" id="GO:0102158">
    <property type="term" value="F:very-long-chain (3R)-3-hydroxyacyl-CoA dehydratase activity"/>
    <property type="evidence" value="ECO:0007669"/>
    <property type="project" value="UniProtKB-EC"/>
</dbReference>
<evidence type="ECO:0000256" key="6">
    <source>
        <dbReference type="ARBA" id="ARBA00022692"/>
    </source>
</evidence>
<feature type="transmembrane region" description="Helical" evidence="15">
    <location>
        <begin position="280"/>
        <end position="302"/>
    </location>
</feature>
<evidence type="ECO:0000256" key="11">
    <source>
        <dbReference type="ARBA" id="ARBA00023098"/>
    </source>
</evidence>
<dbReference type="PROSITE" id="PS51203">
    <property type="entry name" value="CS"/>
    <property type="match status" value="1"/>
</dbReference>
<dbReference type="AlphaFoldDB" id="A0A1B0CDK8"/>
<keyword evidence="11 15" id="KW-0443">Lipid metabolism</keyword>
<organism evidence="17 18">
    <name type="scientific">Lutzomyia longipalpis</name>
    <name type="common">Sand fly</name>
    <dbReference type="NCBI Taxonomy" id="7200"/>
    <lineage>
        <taxon>Eukaryota</taxon>
        <taxon>Metazoa</taxon>
        <taxon>Ecdysozoa</taxon>
        <taxon>Arthropoda</taxon>
        <taxon>Hexapoda</taxon>
        <taxon>Insecta</taxon>
        <taxon>Pterygota</taxon>
        <taxon>Neoptera</taxon>
        <taxon>Endopterygota</taxon>
        <taxon>Diptera</taxon>
        <taxon>Nematocera</taxon>
        <taxon>Psychodoidea</taxon>
        <taxon>Psychodidae</taxon>
        <taxon>Lutzomyia</taxon>
        <taxon>Lutzomyia</taxon>
    </lineage>
</organism>
<dbReference type="GO" id="GO:0005789">
    <property type="term" value="C:endoplasmic reticulum membrane"/>
    <property type="evidence" value="ECO:0007669"/>
    <property type="project" value="UniProtKB-SubCell"/>
</dbReference>
<dbReference type="VEuPathDB" id="VectorBase:LLONM1_000723"/>
<keyword evidence="13 15" id="KW-0275">Fatty acid biosynthesis</keyword>
<evidence type="ECO:0000256" key="15">
    <source>
        <dbReference type="RuleBase" id="RU363109"/>
    </source>
</evidence>
<evidence type="ECO:0000313" key="17">
    <source>
        <dbReference type="EnsemblMetazoa" id="LLOJ002428-PA"/>
    </source>
</evidence>
<dbReference type="InterPro" id="IPR007482">
    <property type="entry name" value="Tyr_Pase-like_PTPLA"/>
</dbReference>
<dbReference type="EnsemblMetazoa" id="LLOJ002428-RA">
    <property type="protein sequence ID" value="LLOJ002428-PA"/>
    <property type="gene ID" value="LLOJ002428"/>
</dbReference>
<dbReference type="GO" id="GO:0042761">
    <property type="term" value="P:very long-chain fatty acid biosynthetic process"/>
    <property type="evidence" value="ECO:0007669"/>
    <property type="project" value="TreeGrafter"/>
</dbReference>
<evidence type="ECO:0000256" key="5">
    <source>
        <dbReference type="ARBA" id="ARBA00022516"/>
    </source>
</evidence>
<evidence type="ECO:0000256" key="14">
    <source>
        <dbReference type="ARBA" id="ARBA00023239"/>
    </source>
</evidence>
<feature type="transmembrane region" description="Helical" evidence="15">
    <location>
        <begin position="411"/>
        <end position="435"/>
    </location>
</feature>
<evidence type="ECO:0000256" key="2">
    <source>
        <dbReference type="ARBA" id="ARBA00005194"/>
    </source>
</evidence>
<evidence type="ECO:0000256" key="7">
    <source>
        <dbReference type="ARBA" id="ARBA00022824"/>
    </source>
</evidence>
<name>A0A1B0CDK8_LUTLO</name>
<reference evidence="17" key="1">
    <citation type="submission" date="2020-05" db="UniProtKB">
        <authorList>
            <consortium name="EnsemblMetazoa"/>
        </authorList>
    </citation>
    <scope>IDENTIFICATION</scope>
    <source>
        <strain evidence="17">Jacobina</strain>
    </source>
</reference>
<dbReference type="Proteomes" id="UP000092461">
    <property type="component" value="Unassembled WGS sequence"/>
</dbReference>
<keyword evidence="7 15" id="KW-0256">Endoplasmic reticulum</keyword>
<keyword evidence="14 15" id="KW-0456">Lyase</keyword>